<dbReference type="KEGG" id="minf:MESINF_2411"/>
<dbReference type="Gene3D" id="2.60.120.1390">
    <property type="match status" value="1"/>
</dbReference>
<dbReference type="EMBL" id="LS974202">
    <property type="protein sequence ID" value="SSC13851.1"/>
    <property type="molecule type" value="Genomic_DNA"/>
</dbReference>
<reference evidence="2 3" key="1">
    <citation type="submission" date="2017-01" db="EMBL/GenBank/DDBJ databases">
        <authorList>
            <person name="Erauso G."/>
        </authorList>
    </citation>
    <scope>NUCLEOTIDE SEQUENCE [LARGE SCALE GENOMIC DNA]</scope>
    <source>
        <strain evidence="2">MESINF1</strain>
    </source>
</reference>
<organism evidence="2 3">
    <name type="scientific">Mesotoga infera</name>
    <dbReference type="NCBI Taxonomy" id="1236046"/>
    <lineage>
        <taxon>Bacteria</taxon>
        <taxon>Thermotogati</taxon>
        <taxon>Thermotogota</taxon>
        <taxon>Thermotogae</taxon>
        <taxon>Kosmotogales</taxon>
        <taxon>Kosmotogaceae</taxon>
        <taxon>Mesotoga</taxon>
    </lineage>
</organism>
<dbReference type="InterPro" id="IPR021345">
    <property type="entry name" value="DUF2961"/>
</dbReference>
<feature type="region of interest" description="Disordered" evidence="1">
    <location>
        <begin position="25"/>
        <end position="44"/>
    </location>
</feature>
<proteinExistence type="predicted"/>
<dbReference type="RefSeq" id="WP_169699984.1">
    <property type="nucleotide sequence ID" value="NZ_LS974202.1"/>
</dbReference>
<gene>
    <name evidence="2" type="ORF">MESINF_2411</name>
</gene>
<evidence type="ECO:0008006" key="4">
    <source>
        <dbReference type="Google" id="ProtNLM"/>
    </source>
</evidence>
<protein>
    <recommendedName>
        <fullName evidence="4">DUF2961 domain-containing protein</fullName>
    </recommendedName>
</protein>
<evidence type="ECO:0000313" key="2">
    <source>
        <dbReference type="EMBL" id="SSC13851.1"/>
    </source>
</evidence>
<evidence type="ECO:0000313" key="3">
    <source>
        <dbReference type="Proteomes" id="UP000250796"/>
    </source>
</evidence>
<dbReference type="Proteomes" id="UP000250796">
    <property type="component" value="Chromosome MESINF"/>
</dbReference>
<dbReference type="Pfam" id="PF11175">
    <property type="entry name" value="DUF2961"/>
    <property type="match status" value="1"/>
</dbReference>
<sequence>MFNLEDLSQLRNELSRSISAENPYGRVSGGALEDPNGSGPARRLGKGWKVRPCIDIQPGETVELAKITGPGTIRHIWMTVDSKAYRSCLIRFYWDGEPFPSVEAPLGDFFACTHGLRYSVNSLPVAVNPSGGFNCYWPMPFRESARITLENLAAKPVQNFFYQFDYSLGQLPEGAAYFHASWRRSMTTRENPEHIILDGVSGTGHYVGTVAAWTQFSNGWWGEGEVKFFLEGEEDPTICTTGTEDYFGGAWCFGETFSAPFCGYPLWRKEEGEVPRHGLYRWHICDPVRFRKSIKVTVQALGWYPDGTFQPLTDDIATVAYWYQNEPHRNFAAVYTLQELWPR</sequence>
<accession>A0A7Z7LH81</accession>
<name>A0A7Z7LH81_9BACT</name>
<dbReference type="AlphaFoldDB" id="A0A7Z7LH81"/>
<evidence type="ECO:0000256" key="1">
    <source>
        <dbReference type="SAM" id="MobiDB-lite"/>
    </source>
</evidence>
<keyword evidence="3" id="KW-1185">Reference proteome</keyword>